<dbReference type="EMBL" id="JACBJI010000003">
    <property type="protein sequence ID" value="NYA70873.1"/>
    <property type="molecule type" value="Genomic_DNA"/>
</dbReference>
<keyword evidence="3" id="KW-1185">Reference proteome</keyword>
<name>A0A7Y8Y2T0_9FLAO</name>
<dbReference type="RefSeq" id="WP_176005689.1">
    <property type="nucleotide sequence ID" value="NZ_JABWMI010000010.1"/>
</dbReference>
<reference evidence="2 3" key="1">
    <citation type="submission" date="2020-07" db="EMBL/GenBank/DDBJ databases">
        <authorList>
            <person name="Sun Q."/>
        </authorList>
    </citation>
    <scope>NUCLEOTIDE SEQUENCE [LARGE SCALE GENOMIC DNA]</scope>
    <source>
        <strain evidence="2 3">MAH-1</strain>
    </source>
</reference>
<feature type="region of interest" description="Disordered" evidence="1">
    <location>
        <begin position="16"/>
        <end position="37"/>
    </location>
</feature>
<sequence>MKKLLLLISAMAISCQKSDPPQKPEQDIQSQSQEKTETVLPICSDGFDYSNKDENGYFIYGNDFGKSDFGPKSARLRASFSDGEILVSILETKPQGDEHTEPVVKLFTSIGKSVKDSLSVHETIDWEGHYHKRFCISKDRTISVNEEQIAPDVENIDEQGNSPIDSSFAKATYRIQKDGKFKKISSSGNID</sequence>
<dbReference type="PROSITE" id="PS51257">
    <property type="entry name" value="PROKAR_LIPOPROTEIN"/>
    <property type="match status" value="1"/>
</dbReference>
<proteinExistence type="predicted"/>
<dbReference type="Proteomes" id="UP000535020">
    <property type="component" value="Unassembled WGS sequence"/>
</dbReference>
<organism evidence="2 3">
    <name type="scientific">Flavobacterium agri</name>
    <dbReference type="NCBI Taxonomy" id="2743471"/>
    <lineage>
        <taxon>Bacteria</taxon>
        <taxon>Pseudomonadati</taxon>
        <taxon>Bacteroidota</taxon>
        <taxon>Flavobacteriia</taxon>
        <taxon>Flavobacteriales</taxon>
        <taxon>Flavobacteriaceae</taxon>
        <taxon>Flavobacterium</taxon>
    </lineage>
</organism>
<evidence type="ECO:0008006" key="4">
    <source>
        <dbReference type="Google" id="ProtNLM"/>
    </source>
</evidence>
<gene>
    <name evidence="2" type="ORF">HZF10_08085</name>
</gene>
<evidence type="ECO:0000313" key="2">
    <source>
        <dbReference type="EMBL" id="NYA70873.1"/>
    </source>
</evidence>
<dbReference type="AlphaFoldDB" id="A0A7Y8Y2T0"/>
<accession>A0A7Y8Y2T0</accession>
<evidence type="ECO:0000256" key="1">
    <source>
        <dbReference type="SAM" id="MobiDB-lite"/>
    </source>
</evidence>
<comment type="caution">
    <text evidence="2">The sequence shown here is derived from an EMBL/GenBank/DDBJ whole genome shotgun (WGS) entry which is preliminary data.</text>
</comment>
<protein>
    <recommendedName>
        <fullName evidence="4">Lipoprotein</fullName>
    </recommendedName>
</protein>
<evidence type="ECO:0000313" key="3">
    <source>
        <dbReference type="Proteomes" id="UP000535020"/>
    </source>
</evidence>